<feature type="compositionally biased region" description="Basic and acidic residues" evidence="11">
    <location>
        <begin position="608"/>
        <end position="627"/>
    </location>
</feature>
<feature type="region of interest" description="Disordered" evidence="11">
    <location>
        <begin position="608"/>
        <end position="693"/>
    </location>
</feature>
<feature type="compositionally biased region" description="Basic and acidic residues" evidence="11">
    <location>
        <begin position="670"/>
        <end position="693"/>
    </location>
</feature>
<dbReference type="GO" id="GO:0016787">
    <property type="term" value="F:hydrolase activity"/>
    <property type="evidence" value="ECO:0007669"/>
    <property type="project" value="UniProtKB-KW"/>
</dbReference>
<evidence type="ECO:0000259" key="12">
    <source>
        <dbReference type="PROSITE" id="PS52044"/>
    </source>
</evidence>
<dbReference type="GO" id="GO:0004519">
    <property type="term" value="F:endonuclease activity"/>
    <property type="evidence" value="ECO:0007669"/>
    <property type="project" value="UniProtKB-KW"/>
</dbReference>
<dbReference type="Proteomes" id="UP000646827">
    <property type="component" value="Unassembled WGS sequence"/>
</dbReference>
<evidence type="ECO:0000256" key="11">
    <source>
        <dbReference type="SAM" id="MobiDB-lite"/>
    </source>
</evidence>
<dbReference type="GO" id="GO:0036503">
    <property type="term" value="P:ERAD pathway"/>
    <property type="evidence" value="ECO:0007669"/>
    <property type="project" value="TreeGrafter"/>
</dbReference>
<comment type="subcellular location">
    <subcellularLocation>
        <location evidence="1">Cytoplasm</location>
    </subcellularLocation>
</comment>
<sequence length="693" mass="79178">MLDIEKLQQRPLSVFHIPQELLHLLHLVDYNGDQQQQEKEKVAVTASALEKLDIQHETKDATTTKPDSPDILTCNTCDLAFSTNDRQEHRKHFSTDWHRYNIKRKLVLKQPPVSLSQFESMIADLAESISGSESEGDDDDNDDDSNEDTTSNSSVNENDDTNALVNKQFKQQEKEEALQVSLDTVQQNLSPFEKKNRALTWFQASPTISGSYHFGVYRKLTESLEGLQRIQATQFEQKKRVWTIIMIGGGHFAGAVVDVNKSIRAPHHRLDVNEVKMVAHKTFHRYTTRRKQGGSQSANDNAKGAANSAGAQIRRYNEQMLQQEVREVLNQWKQHIQESEHVFVHAPSNNRKVVYGYDDAILTRQTAQSIPFPTRRPTLNEVRRVFIELITFKIVETDIEAIQAHRAKVIDKEERARQQLEKSKATSTGATKQQQPMKKTARPIEIEKLVTLTKQGKEQLVLAHVRKHEDMLLSLSRGQLIPSSSANTTAEQTQEEGDNNEDADDEMKRYPTLLHLAAHAGHSTLVSALLRELNVDPTIKNDLGKTAYEVAKDKETRNAFRRCMCDLPKHWDWLNEARVPSPLTREAELEQLEKDRVRKERDAERRRKIELERQKKEEARMQKKKQDQQLSSSSSSPSRTATKTGPQILGGVGTSSNPSGMNMANMTPEARTRLEREMRARAAEERMRRLQNK</sequence>
<keyword evidence="5" id="KW-0677">Repeat</keyword>
<feature type="compositionally biased region" description="Polar residues" evidence="11">
    <location>
        <begin position="425"/>
        <end position="437"/>
    </location>
</feature>
<feature type="region of interest" description="Disordered" evidence="11">
    <location>
        <begin position="129"/>
        <end position="161"/>
    </location>
</feature>
<dbReference type="PANTHER" id="PTHR16036">
    <property type="entry name" value="ANKYRIN REPEAT AND ZINC FINGER DOMAIN-CONTAINING PROTEIN 1"/>
    <property type="match status" value="1"/>
</dbReference>
<feature type="domain" description="VLRF1" evidence="12">
    <location>
        <begin position="238"/>
        <end position="392"/>
    </location>
</feature>
<dbReference type="AlphaFoldDB" id="A0A8H7VRZ7"/>
<dbReference type="PANTHER" id="PTHR16036:SF2">
    <property type="entry name" value="TRNA ENDONUCLEASE ANKZF1"/>
    <property type="match status" value="1"/>
</dbReference>
<evidence type="ECO:0000256" key="6">
    <source>
        <dbReference type="ARBA" id="ARBA00022759"/>
    </source>
</evidence>
<keyword evidence="4 10" id="KW-0540">Nuclease</keyword>
<keyword evidence="7 10" id="KW-0378">Hydrolase</keyword>
<feature type="compositionally biased region" description="Polar residues" evidence="11">
    <location>
        <begin position="654"/>
        <end position="665"/>
    </location>
</feature>
<evidence type="ECO:0000256" key="7">
    <source>
        <dbReference type="ARBA" id="ARBA00022801"/>
    </source>
</evidence>
<evidence type="ECO:0000256" key="5">
    <source>
        <dbReference type="ARBA" id="ARBA00022737"/>
    </source>
</evidence>
<dbReference type="PROSITE" id="PS52044">
    <property type="entry name" value="VLRF1"/>
    <property type="match status" value="1"/>
</dbReference>
<keyword evidence="9" id="KW-0175">Coiled coil</keyword>
<feature type="region of interest" description="Disordered" evidence="11">
    <location>
        <begin position="287"/>
        <end position="309"/>
    </location>
</feature>
<dbReference type="SUPFAM" id="SSF48403">
    <property type="entry name" value="Ankyrin repeat"/>
    <property type="match status" value="1"/>
</dbReference>
<evidence type="ECO:0000256" key="1">
    <source>
        <dbReference type="ARBA" id="ARBA00004496"/>
    </source>
</evidence>
<keyword evidence="6 10" id="KW-0255">Endonuclease</keyword>
<feature type="compositionally biased region" description="Acidic residues" evidence="11">
    <location>
        <begin position="134"/>
        <end position="147"/>
    </location>
</feature>
<keyword evidence="14" id="KW-1185">Reference proteome</keyword>
<feature type="region of interest" description="Disordered" evidence="11">
    <location>
        <begin position="414"/>
        <end position="442"/>
    </location>
</feature>
<evidence type="ECO:0000313" key="14">
    <source>
        <dbReference type="Proteomes" id="UP000646827"/>
    </source>
</evidence>
<feature type="region of interest" description="Disordered" evidence="11">
    <location>
        <begin position="482"/>
        <end position="505"/>
    </location>
</feature>
<dbReference type="Pfam" id="PF18826">
    <property type="entry name" value="bVLRF1"/>
    <property type="match status" value="1"/>
</dbReference>
<dbReference type="Gene3D" id="1.25.40.20">
    <property type="entry name" value="Ankyrin repeat-containing domain"/>
    <property type="match status" value="1"/>
</dbReference>
<feature type="active site" evidence="10">
    <location>
        <position position="296"/>
    </location>
</feature>
<feature type="compositionally biased region" description="Polar residues" evidence="11">
    <location>
        <begin position="482"/>
        <end position="492"/>
    </location>
</feature>
<comment type="domain">
    <text evidence="10">The VLRF1 domain mediates binding to the 60S ribosomal subunit.</text>
</comment>
<feature type="compositionally biased region" description="Basic and acidic residues" evidence="11">
    <location>
        <begin position="414"/>
        <end position="424"/>
    </location>
</feature>
<dbReference type="Pfam" id="PF13857">
    <property type="entry name" value="Ank_5"/>
    <property type="match status" value="1"/>
</dbReference>
<evidence type="ECO:0000256" key="3">
    <source>
        <dbReference type="ARBA" id="ARBA00022490"/>
    </source>
</evidence>
<comment type="similarity">
    <text evidence="2 10">Belongs to the ANKZF1/VMS1 family.</text>
</comment>
<dbReference type="InterPro" id="IPR036770">
    <property type="entry name" value="Ankyrin_rpt-contain_sf"/>
</dbReference>
<evidence type="ECO:0000256" key="10">
    <source>
        <dbReference type="PROSITE-ProRule" id="PRU01389"/>
    </source>
</evidence>
<dbReference type="InterPro" id="IPR041175">
    <property type="entry name" value="VLRF1/Vms1"/>
</dbReference>
<proteinExistence type="inferred from homology"/>
<reference evidence="13 14" key="1">
    <citation type="submission" date="2020-12" db="EMBL/GenBank/DDBJ databases">
        <title>Metabolic potential, ecology and presence of endohyphal bacteria is reflected in genomic diversity of Mucoromycotina.</title>
        <authorList>
            <person name="Muszewska A."/>
            <person name="Okrasinska A."/>
            <person name="Steczkiewicz K."/>
            <person name="Drgas O."/>
            <person name="Orlowska M."/>
            <person name="Perlinska-Lenart U."/>
            <person name="Aleksandrzak-Piekarczyk T."/>
            <person name="Szatraj K."/>
            <person name="Zielenkiewicz U."/>
            <person name="Pilsyk S."/>
            <person name="Malc E."/>
            <person name="Mieczkowski P."/>
            <person name="Kruszewska J.S."/>
            <person name="Biernat P."/>
            <person name="Pawlowska J."/>
        </authorList>
    </citation>
    <scope>NUCLEOTIDE SEQUENCE [LARGE SCALE GENOMIC DNA]</scope>
    <source>
        <strain evidence="13 14">CBS 142.35</strain>
    </source>
</reference>
<evidence type="ECO:0000313" key="13">
    <source>
        <dbReference type="EMBL" id="KAG2224889.1"/>
    </source>
</evidence>
<dbReference type="EMBL" id="JAEPRB010000035">
    <property type="protein sequence ID" value="KAG2224889.1"/>
    <property type="molecule type" value="Genomic_DNA"/>
</dbReference>
<accession>A0A8H7VRZ7</accession>
<keyword evidence="8" id="KW-0040">ANK repeat</keyword>
<dbReference type="InterPro" id="IPR047139">
    <property type="entry name" value="ANKZ1/VMS1"/>
</dbReference>
<dbReference type="GO" id="GO:0005737">
    <property type="term" value="C:cytoplasm"/>
    <property type="evidence" value="ECO:0007669"/>
    <property type="project" value="UniProtKB-SubCell"/>
</dbReference>
<organism evidence="13 14">
    <name type="scientific">Circinella minor</name>
    <dbReference type="NCBI Taxonomy" id="1195481"/>
    <lineage>
        <taxon>Eukaryota</taxon>
        <taxon>Fungi</taxon>
        <taxon>Fungi incertae sedis</taxon>
        <taxon>Mucoromycota</taxon>
        <taxon>Mucoromycotina</taxon>
        <taxon>Mucoromycetes</taxon>
        <taxon>Mucorales</taxon>
        <taxon>Lichtheimiaceae</taxon>
        <taxon>Circinella</taxon>
    </lineage>
</organism>
<dbReference type="InterPro" id="IPR002110">
    <property type="entry name" value="Ankyrin_rpt"/>
</dbReference>
<evidence type="ECO:0000256" key="2">
    <source>
        <dbReference type="ARBA" id="ARBA00009262"/>
    </source>
</evidence>
<evidence type="ECO:0000256" key="4">
    <source>
        <dbReference type="ARBA" id="ARBA00022722"/>
    </source>
</evidence>
<evidence type="ECO:0000256" key="9">
    <source>
        <dbReference type="ARBA" id="ARBA00023054"/>
    </source>
</evidence>
<protein>
    <recommendedName>
        <fullName evidence="12">VLRF1 domain-containing protein</fullName>
    </recommendedName>
</protein>
<gene>
    <name evidence="13" type="ORF">INT45_010838</name>
</gene>
<comment type="caution">
    <text evidence="13">The sequence shown here is derived from an EMBL/GenBank/DDBJ whole genome shotgun (WGS) entry which is preliminary data.</text>
</comment>
<keyword evidence="3 10" id="KW-0963">Cytoplasm</keyword>
<name>A0A8H7VRZ7_9FUNG</name>
<evidence type="ECO:0000256" key="8">
    <source>
        <dbReference type="ARBA" id="ARBA00023043"/>
    </source>
</evidence>
<dbReference type="OrthoDB" id="429841at2759"/>
<feature type="compositionally biased region" description="Acidic residues" evidence="11">
    <location>
        <begin position="493"/>
        <end position="505"/>
    </location>
</feature>